<dbReference type="InterPro" id="IPR021373">
    <property type="entry name" value="DUF2993"/>
</dbReference>
<keyword evidence="2" id="KW-1185">Reference proteome</keyword>
<sequence length="235" mass="24394">MRKVLLVFAILLVAGVIVADRVGVRIAQNEIGKQVAAQYNLQTQPEVTIHGIPFLTQAIQGDYDQIDVKLGNYTEQGVTVGDVTIEMRGVKAPLSEVVGGNADNVTARTATASAVIPYSVIKQRAPKEVQGISASGDNLKLDLAGALLGTPLKGSAVVSVKPSAKGIVITPISGGLEGLPQVPAMGQLVSWRVPVANLPVGSKITEIQPTPEGLKVGATASDVRLNDLPNDVPKG</sequence>
<dbReference type="RefSeq" id="WP_208262486.1">
    <property type="nucleotide sequence ID" value="NZ_JAGEOJ010000025.1"/>
</dbReference>
<organism evidence="1 2">
    <name type="scientific">Actinomadura barringtoniae</name>
    <dbReference type="NCBI Taxonomy" id="1427535"/>
    <lineage>
        <taxon>Bacteria</taxon>
        <taxon>Bacillati</taxon>
        <taxon>Actinomycetota</taxon>
        <taxon>Actinomycetes</taxon>
        <taxon>Streptosporangiales</taxon>
        <taxon>Thermomonosporaceae</taxon>
        <taxon>Actinomadura</taxon>
    </lineage>
</organism>
<dbReference type="EMBL" id="JAGEOJ010000025">
    <property type="protein sequence ID" value="MBO2454289.1"/>
    <property type="molecule type" value="Genomic_DNA"/>
</dbReference>
<proteinExistence type="predicted"/>
<evidence type="ECO:0000313" key="2">
    <source>
        <dbReference type="Proteomes" id="UP000669179"/>
    </source>
</evidence>
<gene>
    <name evidence="1" type="ORF">J4573_44890</name>
</gene>
<dbReference type="Pfam" id="PF11209">
    <property type="entry name" value="LmeA"/>
    <property type="match status" value="1"/>
</dbReference>
<dbReference type="AlphaFoldDB" id="A0A939PQH3"/>
<accession>A0A939PQH3</accession>
<protein>
    <submittedName>
        <fullName evidence="1">DUF2993 domain-containing protein</fullName>
    </submittedName>
</protein>
<reference evidence="1" key="1">
    <citation type="submission" date="2021-03" db="EMBL/GenBank/DDBJ databases">
        <authorList>
            <person name="Kanchanasin P."/>
            <person name="Saeng-In P."/>
            <person name="Phongsopitanun W."/>
            <person name="Yuki M."/>
            <person name="Kudo T."/>
            <person name="Ohkuma M."/>
            <person name="Tanasupawat S."/>
        </authorList>
    </citation>
    <scope>NUCLEOTIDE SEQUENCE</scope>
    <source>
        <strain evidence="1">GKU 128</strain>
    </source>
</reference>
<comment type="caution">
    <text evidence="1">The sequence shown here is derived from an EMBL/GenBank/DDBJ whole genome shotgun (WGS) entry which is preliminary data.</text>
</comment>
<dbReference type="Proteomes" id="UP000669179">
    <property type="component" value="Unassembled WGS sequence"/>
</dbReference>
<evidence type="ECO:0000313" key="1">
    <source>
        <dbReference type="EMBL" id="MBO2454289.1"/>
    </source>
</evidence>
<name>A0A939PQH3_9ACTN</name>